<gene>
    <name evidence="7" type="ORF">GGX14DRAFT_567329</name>
</gene>
<dbReference type="Pfam" id="PF00168">
    <property type="entry name" value="C2"/>
    <property type="match status" value="1"/>
</dbReference>
<dbReference type="Pfam" id="PF00400">
    <property type="entry name" value="WD40"/>
    <property type="match status" value="13"/>
</dbReference>
<dbReference type="PRINTS" id="PR00320">
    <property type="entry name" value="GPROTEINBRPT"/>
</dbReference>
<proteinExistence type="predicted"/>
<dbReference type="SUPFAM" id="SSF49562">
    <property type="entry name" value="C2 domain (Calcium/lipid-binding domain, CaLB)"/>
    <property type="match status" value="1"/>
</dbReference>
<dbReference type="Pfam" id="PF24883">
    <property type="entry name" value="NPHP3_N"/>
    <property type="match status" value="1"/>
</dbReference>
<dbReference type="SMART" id="SM00320">
    <property type="entry name" value="WD40"/>
    <property type="match status" value="14"/>
</dbReference>
<dbReference type="Gene3D" id="3.40.50.300">
    <property type="entry name" value="P-loop containing nucleotide triphosphate hydrolases"/>
    <property type="match status" value="1"/>
</dbReference>
<dbReference type="CDD" id="cd00200">
    <property type="entry name" value="WD40"/>
    <property type="match status" value="2"/>
</dbReference>
<dbReference type="EMBL" id="JARJCW010000035">
    <property type="protein sequence ID" value="KAJ7208029.1"/>
    <property type="molecule type" value="Genomic_DNA"/>
</dbReference>
<evidence type="ECO:0000256" key="2">
    <source>
        <dbReference type="ARBA" id="ARBA00022737"/>
    </source>
</evidence>
<feature type="repeat" description="WD" evidence="3">
    <location>
        <begin position="1503"/>
        <end position="1544"/>
    </location>
</feature>
<feature type="repeat" description="WD" evidence="3">
    <location>
        <begin position="1417"/>
        <end position="1458"/>
    </location>
</feature>
<keyword evidence="1 3" id="KW-0853">WD repeat</keyword>
<dbReference type="SUPFAM" id="SSF52540">
    <property type="entry name" value="P-loop containing nucleoside triphosphate hydrolases"/>
    <property type="match status" value="1"/>
</dbReference>
<evidence type="ECO:0000256" key="3">
    <source>
        <dbReference type="PROSITE-ProRule" id="PRU00221"/>
    </source>
</evidence>
<keyword evidence="2" id="KW-0677">Repeat</keyword>
<comment type="caution">
    <text evidence="7">The sequence shown here is derived from an EMBL/GenBank/DDBJ whole genome shotgun (WGS) entry which is preliminary data.</text>
</comment>
<feature type="repeat" description="WD" evidence="3">
    <location>
        <begin position="1373"/>
        <end position="1415"/>
    </location>
</feature>
<evidence type="ECO:0000256" key="1">
    <source>
        <dbReference type="ARBA" id="ARBA00022574"/>
    </source>
</evidence>
<keyword evidence="8" id="KW-1185">Reference proteome</keyword>
<dbReference type="PANTHER" id="PTHR19879">
    <property type="entry name" value="TRANSCRIPTION INITIATION FACTOR TFIID"/>
    <property type="match status" value="1"/>
</dbReference>
<dbReference type="InterPro" id="IPR000008">
    <property type="entry name" value="C2_dom"/>
</dbReference>
<feature type="domain" description="NACHT" evidence="6">
    <location>
        <begin position="433"/>
        <end position="580"/>
    </location>
</feature>
<dbReference type="SUPFAM" id="SSF50974">
    <property type="entry name" value="Nitrous oxide reductase, N-terminal domain"/>
    <property type="match status" value="1"/>
</dbReference>
<dbReference type="PROSITE" id="PS50837">
    <property type="entry name" value="NACHT"/>
    <property type="match status" value="1"/>
</dbReference>
<reference evidence="7" key="1">
    <citation type="submission" date="2023-03" db="EMBL/GenBank/DDBJ databases">
        <title>Massive genome expansion in bonnet fungi (Mycena s.s.) driven by repeated elements and novel gene families across ecological guilds.</title>
        <authorList>
            <consortium name="Lawrence Berkeley National Laboratory"/>
            <person name="Harder C.B."/>
            <person name="Miyauchi S."/>
            <person name="Viragh M."/>
            <person name="Kuo A."/>
            <person name="Thoen E."/>
            <person name="Andreopoulos B."/>
            <person name="Lu D."/>
            <person name="Skrede I."/>
            <person name="Drula E."/>
            <person name="Henrissat B."/>
            <person name="Morin E."/>
            <person name="Kohler A."/>
            <person name="Barry K."/>
            <person name="LaButti K."/>
            <person name="Morin E."/>
            <person name="Salamov A."/>
            <person name="Lipzen A."/>
            <person name="Mereny Z."/>
            <person name="Hegedus B."/>
            <person name="Baldrian P."/>
            <person name="Stursova M."/>
            <person name="Weitz H."/>
            <person name="Taylor A."/>
            <person name="Grigoriev I.V."/>
            <person name="Nagy L.G."/>
            <person name="Martin F."/>
            <person name="Kauserud H."/>
        </authorList>
    </citation>
    <scope>NUCLEOTIDE SEQUENCE</scope>
    <source>
        <strain evidence="7">9144</strain>
    </source>
</reference>
<feature type="repeat" description="WD" evidence="3">
    <location>
        <begin position="1460"/>
        <end position="1501"/>
    </location>
</feature>
<evidence type="ECO:0000313" key="7">
    <source>
        <dbReference type="EMBL" id="KAJ7208029.1"/>
    </source>
</evidence>
<dbReference type="InterPro" id="IPR019775">
    <property type="entry name" value="WD40_repeat_CS"/>
</dbReference>
<dbReference type="PROSITE" id="PS50294">
    <property type="entry name" value="WD_REPEATS_REGION"/>
    <property type="match status" value="12"/>
</dbReference>
<accession>A0AAD6YA73</accession>
<dbReference type="PANTHER" id="PTHR19879:SF9">
    <property type="entry name" value="TRANSCRIPTION INITIATION FACTOR TFIID SUBUNIT 5"/>
    <property type="match status" value="1"/>
</dbReference>
<dbReference type="InterPro" id="IPR015943">
    <property type="entry name" value="WD40/YVTN_repeat-like_dom_sf"/>
</dbReference>
<feature type="region of interest" description="Disordered" evidence="4">
    <location>
        <begin position="1"/>
        <end position="42"/>
    </location>
</feature>
<feature type="repeat" description="WD" evidence="3">
    <location>
        <begin position="1245"/>
        <end position="1280"/>
    </location>
</feature>
<dbReference type="InterPro" id="IPR056884">
    <property type="entry name" value="NPHP3-like_N"/>
</dbReference>
<dbReference type="Gene3D" id="2.60.40.150">
    <property type="entry name" value="C2 domain"/>
    <property type="match status" value="1"/>
</dbReference>
<dbReference type="PROSITE" id="PS00678">
    <property type="entry name" value="WD_REPEATS_1"/>
    <property type="match status" value="6"/>
</dbReference>
<dbReference type="InterPro" id="IPR036322">
    <property type="entry name" value="WD40_repeat_dom_sf"/>
</dbReference>
<dbReference type="InterPro" id="IPR007111">
    <property type="entry name" value="NACHT_NTPase"/>
</dbReference>
<evidence type="ECO:0000313" key="8">
    <source>
        <dbReference type="Proteomes" id="UP001219525"/>
    </source>
</evidence>
<dbReference type="InterPro" id="IPR011045">
    <property type="entry name" value="N2O_reductase_N"/>
</dbReference>
<feature type="repeat" description="WD" evidence="3">
    <location>
        <begin position="1075"/>
        <end position="1105"/>
    </location>
</feature>
<organism evidence="7 8">
    <name type="scientific">Mycena pura</name>
    <dbReference type="NCBI Taxonomy" id="153505"/>
    <lineage>
        <taxon>Eukaryota</taxon>
        <taxon>Fungi</taxon>
        <taxon>Dikarya</taxon>
        <taxon>Basidiomycota</taxon>
        <taxon>Agaricomycotina</taxon>
        <taxon>Agaricomycetes</taxon>
        <taxon>Agaricomycetidae</taxon>
        <taxon>Agaricales</taxon>
        <taxon>Marasmiineae</taxon>
        <taxon>Mycenaceae</taxon>
        <taxon>Mycena</taxon>
    </lineage>
</organism>
<sequence>MSFLWRSKPKSPREKAPPQLAQPARPLPVPVQPSSNPREPTNNDVAEITILRADNLPNGKLGGTKSNYFVSVSYGGVEPLQRTAAAPDDKGSVVWNHSFVGRITSDPPTPITLSVIRQRRKTEPLGSCQLPYEKVAACRGSASVPFALALSVAGSANSALLHLSARLISLEESASDRLQKTSEARSSLMQSTDAFSTMYSTWQPLLSKVKLILDLGDKFSQINPYAMMVWSIVSLVPKVAISLYVLRSSAHLLTVYPQEIDQQIQRDQRIERLILDLYEAFEVVVGDGSDLRARCSDAKLAPLITRMLQQAGECVRFIRMYASEPNFWVRLTRDFFVSDVDDVIAKYCSVLAEIKNAFLNRSTVSTKICVLQIAAYLDDVSRTLVDLRVKDLLDDLGYGDGVGFDPEPRCLEGTRTVLLNAIESWIDGDGLARGLILFGQAGTGKSTIAHEIARRYHARHQLTSTFFFNRSSEARSPHHPIITLVRDLSDRIASFESLLLDTLRADTALRHNRNCGILLDRLLLKNFDKLEILGRTVIVFDALDECSERATLVATLAKYIHLLPTNFRLLITARPENDLETALGNHNAIRILRMDDPELSRSTTADIARFVRYKLPASFTDEECTKVADSAGTLFQWAAVACHFVNNPLPGRTARRCFNMLFTSHANDAQKRLDDLYKTVLESIFPSLAEDADIADSFRFVMGQILSAASPLSRASLIGLGCFVSYATSRTPLDNLTVADNVESVIIWMGALLSNVDRMDAPILPLHTSFRDFLNDQSRGGIFHVDETKSHSQLAECCLGSIIFGLKFNICDLQTSHTRNCDIPDLPDRLKAHVSPHLTYACRFWHLHLSLLPINVENSGLFELAGILFRNMSLFWLEVLSLIGDVSLAISGLLSLQSWLTRQEIFSEDLQALLNMVDEFLKFTRYFAKPIAESAPHIYISALAFIPETSMLRRVYSTHYPGTLSITRGLITRWPALQVEISASYSVFAIAVSPDSKTIVGGLQNGTIGVWSSATAALIAGPLQYSSARSMTSSLNPSIQCLGFSPNGRHIVSGARDGTVCIWNIQTGECLVGPLDNHMSGVESVTFSPSGSYIASCSMDGTIRVCNSITGEVHPGKFSGHTSSIYSIAFSSDGKHITSGSADKTICIWDASSGNLIAGPFQEDSSVLCVAYSPDGVHIASGLQNRSISIRHVTTGMLEVGPLRAHSCPVWSVAFSPDGQRLVSGSSDCTVRMWNPKTGAQLATIRGHTDFVKSVAFLSSGHQIVSCSMDHTIRIWDADTAHLDTGSEERLEGVYGVAVSPDAERLASGSTDGTVHVWDATTGELLLGPLSGHLDRVLSVAFSPDGLLVASASADKNICIWDAFSGELRAGPLEGHTHWVRSVAFSGPDDPRVCSGSYDKTVRIWRASTGELVAGPLVGHRDEINAVAFSLDGSRVASGSDDTTVRVWDGDTGDLVAGPFTGHTDWIRAVAFSPDGRRIASGSNDTTIRVWNAETGNLIVEPFRGHTDVVISVAFSSDGERIASGSFDHAVRIWDSSTGQTLDGPFLGHTNIVTCVAFFPDSQRLASSSSDRTILVWDTPKMISRLEILGEVDLKAEDGMGLRPSPLNARTALIDGSFITKDGWVTTSDNKPLCWIPRIHRNGLDWPRIVLRIGGRETVLNGTNFAHGERWTDCSKRL</sequence>
<dbReference type="InterPro" id="IPR020472">
    <property type="entry name" value="WD40_PAC1"/>
</dbReference>
<feature type="repeat" description="WD" evidence="3">
    <location>
        <begin position="1118"/>
        <end position="1159"/>
    </location>
</feature>
<dbReference type="PROSITE" id="PS50082">
    <property type="entry name" value="WD_REPEATS_2"/>
    <property type="match status" value="12"/>
</dbReference>
<dbReference type="CDD" id="cd00030">
    <property type="entry name" value="C2"/>
    <property type="match status" value="1"/>
</dbReference>
<feature type="repeat" description="WD" evidence="3">
    <location>
        <begin position="1032"/>
        <end position="1073"/>
    </location>
</feature>
<feature type="repeat" description="WD" evidence="3">
    <location>
        <begin position="1546"/>
        <end position="1578"/>
    </location>
</feature>
<dbReference type="PROSITE" id="PS50004">
    <property type="entry name" value="C2"/>
    <property type="match status" value="1"/>
</dbReference>
<feature type="repeat" description="WD" evidence="3">
    <location>
        <begin position="1330"/>
        <end position="1371"/>
    </location>
</feature>
<feature type="repeat" description="WD" evidence="3">
    <location>
        <begin position="1287"/>
        <end position="1328"/>
    </location>
</feature>
<evidence type="ECO:0000259" key="6">
    <source>
        <dbReference type="PROSITE" id="PS50837"/>
    </source>
</evidence>
<name>A0AAD6YA73_9AGAR</name>
<protein>
    <submittedName>
        <fullName evidence="7">WD40 repeat-like protein</fullName>
    </submittedName>
</protein>
<evidence type="ECO:0000259" key="5">
    <source>
        <dbReference type="PROSITE" id="PS50004"/>
    </source>
</evidence>
<feature type="domain" description="C2" evidence="5">
    <location>
        <begin position="27"/>
        <end position="146"/>
    </location>
</feature>
<dbReference type="InterPro" id="IPR001680">
    <property type="entry name" value="WD40_rpt"/>
</dbReference>
<feature type="repeat" description="WD" evidence="3">
    <location>
        <begin position="1203"/>
        <end position="1244"/>
    </location>
</feature>
<dbReference type="Gene3D" id="2.130.10.10">
    <property type="entry name" value="YVTN repeat-like/Quinoprotein amine dehydrogenase"/>
    <property type="match status" value="5"/>
</dbReference>
<dbReference type="Proteomes" id="UP001219525">
    <property type="component" value="Unassembled WGS sequence"/>
</dbReference>
<dbReference type="InterPro" id="IPR027417">
    <property type="entry name" value="P-loop_NTPase"/>
</dbReference>
<dbReference type="SUPFAM" id="SSF50978">
    <property type="entry name" value="WD40 repeat-like"/>
    <property type="match status" value="2"/>
</dbReference>
<dbReference type="InterPro" id="IPR035892">
    <property type="entry name" value="C2_domain_sf"/>
</dbReference>
<evidence type="ECO:0000256" key="4">
    <source>
        <dbReference type="SAM" id="MobiDB-lite"/>
    </source>
</evidence>